<dbReference type="Proteomes" id="UP000315700">
    <property type="component" value="Chromosome"/>
</dbReference>
<dbReference type="EMBL" id="CP036271">
    <property type="protein sequence ID" value="QDT52243.1"/>
    <property type="molecule type" value="Genomic_DNA"/>
</dbReference>
<keyword evidence="3" id="KW-1185">Reference proteome</keyword>
<evidence type="ECO:0000313" key="3">
    <source>
        <dbReference type="Proteomes" id="UP000315700"/>
    </source>
</evidence>
<reference evidence="2 3" key="1">
    <citation type="submission" date="2019-02" db="EMBL/GenBank/DDBJ databases">
        <title>Deep-cultivation of Planctomycetes and their phenomic and genomic characterization uncovers novel biology.</title>
        <authorList>
            <person name="Wiegand S."/>
            <person name="Jogler M."/>
            <person name="Boedeker C."/>
            <person name="Pinto D."/>
            <person name="Vollmers J."/>
            <person name="Rivas-Marin E."/>
            <person name="Kohn T."/>
            <person name="Peeters S.H."/>
            <person name="Heuer A."/>
            <person name="Rast P."/>
            <person name="Oberbeckmann S."/>
            <person name="Bunk B."/>
            <person name="Jeske O."/>
            <person name="Meyerdierks A."/>
            <person name="Storesund J.E."/>
            <person name="Kallscheuer N."/>
            <person name="Luecker S."/>
            <person name="Lage O.M."/>
            <person name="Pohl T."/>
            <person name="Merkel B.J."/>
            <person name="Hornburger P."/>
            <person name="Mueller R.-W."/>
            <person name="Bruemmer F."/>
            <person name="Labrenz M."/>
            <person name="Spormann A.M."/>
            <person name="Op den Camp H."/>
            <person name="Overmann J."/>
            <person name="Amann R."/>
            <person name="Jetten M.S.M."/>
            <person name="Mascher T."/>
            <person name="Medema M.H."/>
            <person name="Devos D.P."/>
            <person name="Kaster A.-K."/>
            <person name="Ovreas L."/>
            <person name="Rohde M."/>
            <person name="Galperin M.Y."/>
            <person name="Jogler C."/>
        </authorList>
    </citation>
    <scope>NUCLEOTIDE SEQUENCE [LARGE SCALE GENOMIC DNA]</scope>
    <source>
        <strain evidence="2 3">Pan44</strain>
    </source>
</reference>
<sequence>MASLDLGPAISTAWQYAEKAFLPLASAYIAHLFAQRAGRKANLHREAFEAFRQVERDRHEFAQAFMDLRISRYNSKVRRFTSQSDPRVIADKEHRYQLGEILRAKAIDLRSDAKWLTLLFGEASVPVVTRLQRWCVMGQVLVGNKGTFPPPDDCLVKLNDEAIEIAKEMDRLWKARVDRKYTSGWKTPSDTPSPEVQEWIERWMGPSKSASPTESGPLGGEGETSPPAVANSGSH</sequence>
<feature type="compositionally biased region" description="Polar residues" evidence="1">
    <location>
        <begin position="184"/>
        <end position="194"/>
    </location>
</feature>
<dbReference type="InParanoid" id="A0A517S824"/>
<evidence type="ECO:0000313" key="2">
    <source>
        <dbReference type="EMBL" id="QDT52243.1"/>
    </source>
</evidence>
<dbReference type="AlphaFoldDB" id="A0A517S824"/>
<gene>
    <name evidence="2" type="ORF">Pan44_02520</name>
</gene>
<dbReference type="KEGG" id="ccos:Pan44_02520"/>
<name>A0A517S824_9PLAN</name>
<feature type="region of interest" description="Disordered" evidence="1">
    <location>
        <begin position="183"/>
        <end position="235"/>
    </location>
</feature>
<organism evidence="2 3">
    <name type="scientific">Caulifigura coniformis</name>
    <dbReference type="NCBI Taxonomy" id="2527983"/>
    <lineage>
        <taxon>Bacteria</taxon>
        <taxon>Pseudomonadati</taxon>
        <taxon>Planctomycetota</taxon>
        <taxon>Planctomycetia</taxon>
        <taxon>Planctomycetales</taxon>
        <taxon>Planctomycetaceae</taxon>
        <taxon>Caulifigura</taxon>
    </lineage>
</organism>
<accession>A0A517S824</accession>
<proteinExistence type="predicted"/>
<protein>
    <submittedName>
        <fullName evidence="2">Uncharacterized protein</fullName>
    </submittedName>
</protein>
<evidence type="ECO:0000256" key="1">
    <source>
        <dbReference type="SAM" id="MobiDB-lite"/>
    </source>
</evidence>